<keyword evidence="1" id="KW-0732">Signal</keyword>
<feature type="signal peptide" evidence="1">
    <location>
        <begin position="1"/>
        <end position="27"/>
    </location>
</feature>
<feature type="chain" id="PRO_5008571530" description="YtkA-like domain-containing protein" evidence="1">
    <location>
        <begin position="28"/>
        <end position="153"/>
    </location>
</feature>
<dbReference type="KEGG" id="sva:SVA_3259"/>
<reference evidence="2 3" key="1">
    <citation type="submission" date="2015-08" db="EMBL/GenBank/DDBJ databases">
        <title>Complete genome sequence of Sulfurifustis variabilis.</title>
        <authorList>
            <person name="Miura A."/>
            <person name="Kojima H."/>
            <person name="Fukui M."/>
        </authorList>
    </citation>
    <scope>NUCLEOTIDE SEQUENCE [LARGE SCALE GENOMIC DNA]</scope>
    <source>
        <strain evidence="3">skN76</strain>
    </source>
</reference>
<accession>A0A1B4VG89</accession>
<dbReference type="Proteomes" id="UP000218899">
    <property type="component" value="Chromosome"/>
</dbReference>
<proteinExistence type="predicted"/>
<organism evidence="2 3">
    <name type="scientific">Sulfurifustis variabilis</name>
    <dbReference type="NCBI Taxonomy" id="1675686"/>
    <lineage>
        <taxon>Bacteria</taxon>
        <taxon>Pseudomonadati</taxon>
        <taxon>Pseudomonadota</taxon>
        <taxon>Gammaproteobacteria</taxon>
        <taxon>Acidiferrobacterales</taxon>
        <taxon>Acidiferrobacteraceae</taxon>
        <taxon>Sulfurifustis</taxon>
    </lineage>
</organism>
<evidence type="ECO:0000256" key="1">
    <source>
        <dbReference type="SAM" id="SignalP"/>
    </source>
</evidence>
<dbReference type="AlphaFoldDB" id="A0A1B4VG89"/>
<sequence>MKSRTSRAVYRWLGALLALAVIAPLEAQLHQQVVDGVAIYFGVVPAQVVRGHGPEHAERQMHDGVPAGENHIVIALFDAKSGKRITDADVTARVAGKGSPATEKRLEPMEIAGAMSYGGYFYMAGAGPYRIELRVRLPGSQRAIPAVFNWTRR</sequence>
<name>A0A1B4VG89_9GAMM</name>
<protein>
    <recommendedName>
        <fullName evidence="4">YtkA-like domain-containing protein</fullName>
    </recommendedName>
</protein>
<gene>
    <name evidence="2" type="ORF">SVA_3259</name>
</gene>
<dbReference type="EMBL" id="AP014936">
    <property type="protein sequence ID" value="BAU49807.1"/>
    <property type="molecule type" value="Genomic_DNA"/>
</dbReference>
<evidence type="ECO:0000313" key="2">
    <source>
        <dbReference type="EMBL" id="BAU49807.1"/>
    </source>
</evidence>
<dbReference type="RefSeq" id="WP_197703259.1">
    <property type="nucleotide sequence ID" value="NZ_AP014936.1"/>
</dbReference>
<evidence type="ECO:0008006" key="4">
    <source>
        <dbReference type="Google" id="ProtNLM"/>
    </source>
</evidence>
<keyword evidence="3" id="KW-1185">Reference proteome</keyword>
<evidence type="ECO:0000313" key="3">
    <source>
        <dbReference type="Proteomes" id="UP000218899"/>
    </source>
</evidence>